<comment type="caution">
    <text evidence="2">The sequence shown here is derived from an EMBL/GenBank/DDBJ whole genome shotgun (WGS) entry which is preliminary data.</text>
</comment>
<feature type="signal peptide" evidence="1">
    <location>
        <begin position="1"/>
        <end position="20"/>
    </location>
</feature>
<dbReference type="AlphaFoldDB" id="A0A1Q9LIW1"/>
<feature type="chain" id="PRO_5038741234" description="Peptidase inhibitor family I36 protein" evidence="1">
    <location>
        <begin position="21"/>
        <end position="152"/>
    </location>
</feature>
<evidence type="ECO:0000256" key="1">
    <source>
        <dbReference type="SAM" id="SignalP"/>
    </source>
</evidence>
<keyword evidence="3" id="KW-1185">Reference proteome</keyword>
<evidence type="ECO:0000313" key="2">
    <source>
        <dbReference type="EMBL" id="OLR91992.1"/>
    </source>
</evidence>
<protein>
    <recommendedName>
        <fullName evidence="4">Peptidase inhibitor family I36 protein</fullName>
    </recommendedName>
</protein>
<sequence>MAATATAVAAVALAWAPANAASAGGTTCLLLAGGGARCTADNAEAERIAAANTHVVTVWENPGYTGVGIQYFKPGGGCTAESDFSPADYGFDIPLLNGARWVSSVRKVDTGHCNWVLVGPSGGRSTEVEGDWPRLSELGDGWDNRAVRILVD</sequence>
<accession>A0A1Q9LIW1</accession>
<dbReference type="RefSeq" id="WP_075976401.1">
    <property type="nucleotide sequence ID" value="NZ_MKQR01000018.1"/>
</dbReference>
<dbReference type="EMBL" id="MKQR01000018">
    <property type="protein sequence ID" value="OLR91992.1"/>
    <property type="molecule type" value="Genomic_DNA"/>
</dbReference>
<gene>
    <name evidence="2" type="ORF">BJP25_24570</name>
</gene>
<name>A0A1Q9LIW1_9PSEU</name>
<evidence type="ECO:0000313" key="3">
    <source>
        <dbReference type="Proteomes" id="UP000186040"/>
    </source>
</evidence>
<keyword evidence="1" id="KW-0732">Signal</keyword>
<reference evidence="2 3" key="1">
    <citation type="submission" date="2016-10" db="EMBL/GenBank/DDBJ databases">
        <title>The Draft Genome Sequence of Actinokineospora bangkokensis 44EHWT reveals the biosynthetic pathway of antifungal compounds Thailandins with unusual extender unit butylmalonyl-CoA.</title>
        <authorList>
            <person name="Greule A."/>
            <person name="Intra B."/>
            <person name="Flemming S."/>
            <person name="Rommel M.G."/>
            <person name="Panbangred W."/>
            <person name="Bechthold A."/>
        </authorList>
    </citation>
    <scope>NUCLEOTIDE SEQUENCE [LARGE SCALE GENOMIC DNA]</scope>
    <source>
        <strain evidence="2 3">44EHW</strain>
    </source>
</reference>
<organism evidence="2 3">
    <name type="scientific">Actinokineospora bangkokensis</name>
    <dbReference type="NCBI Taxonomy" id="1193682"/>
    <lineage>
        <taxon>Bacteria</taxon>
        <taxon>Bacillati</taxon>
        <taxon>Actinomycetota</taxon>
        <taxon>Actinomycetes</taxon>
        <taxon>Pseudonocardiales</taxon>
        <taxon>Pseudonocardiaceae</taxon>
        <taxon>Actinokineospora</taxon>
    </lineage>
</organism>
<evidence type="ECO:0008006" key="4">
    <source>
        <dbReference type="Google" id="ProtNLM"/>
    </source>
</evidence>
<proteinExistence type="predicted"/>
<dbReference type="Proteomes" id="UP000186040">
    <property type="component" value="Unassembled WGS sequence"/>
</dbReference>